<evidence type="ECO:0000313" key="2">
    <source>
        <dbReference type="Proteomes" id="UP000789920"/>
    </source>
</evidence>
<dbReference type="Proteomes" id="UP000789920">
    <property type="component" value="Unassembled WGS sequence"/>
</dbReference>
<name>A0ACA9PF90_9GLOM</name>
<sequence length="1234" mass="143057">QTVSVIGISNWRLDNSKSSRALLVQRPKFGRNDLVDTAVRLLSPRIETNETNEIQTNITRVSLEPLADAYSTYEQTGQEFANFHGLRDYYALVKSLSKTELTPKNIQKALTRNFGGTDKTQELCEKYFAQVLRNFNQQREWEYMPLPIEDLINANLDDKDARHLMVIGKSDSIVNWLTYKLRNRNLDPVVIMGSQFPDDQDDYAYSVLSRIMMCVETGRPLILTDLEIIYGSLYDLWNQNYIVAGSADNPKYYTRVALGAYANPMLYVHEAFRCILVLDETKLKTADPPLLNRFEKQKMTIKDTLTTTEYQIVEQLLTWVEQMSKIFGTQDNQSKLNEDFKQKDLFIGFDPDETVQSLVIDTKKNYPNSDDQDILMKCKEKLVAIASSDGIIRAEKSELDDEEKSYWKKIYFEHQNHDSIVDYIKAALNKSNSSRGIQIIINTFSNINTDVKACLDGIVNCQVDKLSTFKTESQLQNRIKDFWLESTDEMLILQCDVTVVNAGCIKLAKFLIEQLKNEYLMKQEKRPELTWKTKHACIIMHIHREQENSSASFNFMCGWDQVTIETLAEQEKSLSELMDKSIEDVINTTYLFESILNQELLWCLLCMKYPSSMRSIEHIKILSANIHKHPKLLECMKTYTRSWLQAKASANWQYNVASNKKLLYIYPSLSVALITHIRGLVRTPIAKILCALEQHAATRTFFAIDNPDIDVVDDDNFLLDFWFSMFNNKNIIDLEKVPEPSPDFYSMPPGIYDLKFPFSYYFMKQIDNFKPLYHEEISILTQNPQNVDLTTGELDEDAHEDYLKELTKKIRSINPLLETAPITRVPELYFKDFVSVIAYSEPGNEDPEQLELIFKRRLGEIKVLDPVALHAYWWLHGTSVIAESQIIKICPQLNYITDSDISDISEIIKNAVAIMLDRIKSGEETERWKHDANKIIMLGKKISADSTSLQALIFYNDLLSIGSIRKKDILQIISLGKSSNQIITIEMLNAVFEILNNIPNTERNISKRTIILSFLDIIPVESDVRIQLYKQLFSGKPLPLMSIIIKRIFEIEEKHYKEVFFKLIQNQTNILQISQRLYVIDKSINDLTSDMATLCGDIIQHEYFHKTNLSTLAPYLQSALEVICNEVQSLKQIAAIAFLKEFVGMFWDIVFQDKDRSINYHLMRIEQHELLNDIVCFMDMPQPLIHSLKIYFLRDLRQRGLSFDDLKRFCKARSNELSWYNHFSWETNDSSRLP</sequence>
<keyword evidence="2" id="KW-1185">Reference proteome</keyword>
<reference evidence="1" key="1">
    <citation type="submission" date="2021-06" db="EMBL/GenBank/DDBJ databases">
        <authorList>
            <person name="Kallberg Y."/>
            <person name="Tangrot J."/>
            <person name="Rosling A."/>
        </authorList>
    </citation>
    <scope>NUCLEOTIDE SEQUENCE</scope>
    <source>
        <strain evidence="1">MA461A</strain>
    </source>
</reference>
<proteinExistence type="predicted"/>
<protein>
    <submittedName>
        <fullName evidence="1">17315_t:CDS:1</fullName>
    </submittedName>
</protein>
<feature type="non-terminal residue" evidence="1">
    <location>
        <position position="1234"/>
    </location>
</feature>
<dbReference type="EMBL" id="CAJVQC010019690">
    <property type="protein sequence ID" value="CAG8702997.1"/>
    <property type="molecule type" value="Genomic_DNA"/>
</dbReference>
<organism evidence="1 2">
    <name type="scientific">Racocetra persica</name>
    <dbReference type="NCBI Taxonomy" id="160502"/>
    <lineage>
        <taxon>Eukaryota</taxon>
        <taxon>Fungi</taxon>
        <taxon>Fungi incertae sedis</taxon>
        <taxon>Mucoromycota</taxon>
        <taxon>Glomeromycotina</taxon>
        <taxon>Glomeromycetes</taxon>
        <taxon>Diversisporales</taxon>
        <taxon>Gigasporaceae</taxon>
        <taxon>Racocetra</taxon>
    </lineage>
</organism>
<feature type="non-terminal residue" evidence="1">
    <location>
        <position position="1"/>
    </location>
</feature>
<evidence type="ECO:0000313" key="1">
    <source>
        <dbReference type="EMBL" id="CAG8702997.1"/>
    </source>
</evidence>
<comment type="caution">
    <text evidence="1">The sequence shown here is derived from an EMBL/GenBank/DDBJ whole genome shotgun (WGS) entry which is preliminary data.</text>
</comment>
<accession>A0ACA9PF90</accession>
<gene>
    <name evidence="1" type="ORF">RPERSI_LOCUS10111</name>
</gene>